<name>B6JHY8_AFIC5</name>
<dbReference type="KEGG" id="ocg:OCA5_c24670"/>
<protein>
    <recommendedName>
        <fullName evidence="4">Transglutaminase</fullName>
    </recommendedName>
</protein>
<evidence type="ECO:0008006" key="4">
    <source>
        <dbReference type="Google" id="ProtNLM"/>
    </source>
</evidence>
<dbReference type="Proteomes" id="UP000007730">
    <property type="component" value="Chromosome"/>
</dbReference>
<feature type="signal peptide" evidence="1">
    <location>
        <begin position="1"/>
        <end position="26"/>
    </location>
</feature>
<dbReference type="AlphaFoldDB" id="B6JHY8"/>
<dbReference type="PATRIC" id="fig|504832.7.peg.2603"/>
<dbReference type="Gene3D" id="3.10.620.30">
    <property type="match status" value="1"/>
</dbReference>
<dbReference type="PANTHER" id="PTHR39327:SF1">
    <property type="entry name" value="BLR5470 PROTEIN"/>
    <property type="match status" value="1"/>
</dbReference>
<dbReference type="HOGENOM" id="CLU_092032_1_0_5"/>
<gene>
    <name evidence="2" type="ordered locus">OCA5_c24670</name>
</gene>
<feature type="chain" id="PRO_5002847013" description="Transglutaminase" evidence="1">
    <location>
        <begin position="27"/>
        <end position="215"/>
    </location>
</feature>
<dbReference type="InterPro" id="IPR010319">
    <property type="entry name" value="Transglutaminase-like_Cys_pept"/>
</dbReference>
<dbReference type="Pfam" id="PF06035">
    <property type="entry name" value="Peptidase_C93"/>
    <property type="match status" value="1"/>
</dbReference>
<accession>B6JHY8</accession>
<evidence type="ECO:0000256" key="1">
    <source>
        <dbReference type="SAM" id="SignalP"/>
    </source>
</evidence>
<dbReference type="STRING" id="504832.OCA5_c24670"/>
<organism evidence="2 3">
    <name type="scientific">Afipia carboxidovorans (strain ATCC 49405 / DSM 1227 / KCTC 32145 / OM5)</name>
    <name type="common">Oligotropha carboxidovorans</name>
    <dbReference type="NCBI Taxonomy" id="504832"/>
    <lineage>
        <taxon>Bacteria</taxon>
        <taxon>Pseudomonadati</taxon>
        <taxon>Pseudomonadota</taxon>
        <taxon>Alphaproteobacteria</taxon>
        <taxon>Hyphomicrobiales</taxon>
        <taxon>Nitrobacteraceae</taxon>
        <taxon>Afipia</taxon>
    </lineage>
</organism>
<dbReference type="eggNOG" id="COG3672">
    <property type="taxonomic scope" value="Bacteria"/>
</dbReference>
<dbReference type="KEGG" id="oca:OCAR_5524"/>
<evidence type="ECO:0000313" key="3">
    <source>
        <dbReference type="Proteomes" id="UP000007730"/>
    </source>
</evidence>
<evidence type="ECO:0000313" key="2">
    <source>
        <dbReference type="EMBL" id="AEI07163.1"/>
    </source>
</evidence>
<sequence length="215" mass="23708">MVSIRGWGTCLAIFVGLAGFPQSSLAAGAAAKPAMSHARVLYASLGDTARAPIGWTEFCTAHAADCMSRPSEARDIVMTQTAWKDLVRVNRWVNETIKPMTDMEHWGVIEKWSYPTDGYGDCEDYVLLKRKMLVDAGWPREALLITVVRDKKGEGHAVLTVKSDKGEFVLDNQNEDVLAWTDTGYRFVKRQSQTDPNVWVSLGDSRPAAVTAASN</sequence>
<keyword evidence="1" id="KW-0732">Signal</keyword>
<dbReference type="PANTHER" id="PTHR39327">
    <property type="match status" value="1"/>
</dbReference>
<dbReference type="OrthoDB" id="7206808at2"/>
<keyword evidence="3" id="KW-1185">Reference proteome</keyword>
<dbReference type="EMBL" id="CP002826">
    <property type="protein sequence ID" value="AEI07163.1"/>
    <property type="molecule type" value="Genomic_DNA"/>
</dbReference>
<dbReference type="RefSeq" id="WP_012562684.1">
    <property type="nucleotide sequence ID" value="NC_011386.1"/>
</dbReference>
<proteinExistence type="predicted"/>
<reference evidence="2 3" key="1">
    <citation type="journal article" date="2011" name="J. Bacteriol.">
        <title>Complete genome sequences of the chemolithoautotrophic Oligotropha carboxidovorans strains OM4 and OM5.</title>
        <authorList>
            <person name="Volland S."/>
            <person name="Rachinger M."/>
            <person name="Strittmatter A."/>
            <person name="Daniel R."/>
            <person name="Gottschalk G."/>
            <person name="Meyer O."/>
        </authorList>
    </citation>
    <scope>NUCLEOTIDE SEQUENCE [LARGE SCALE GENOMIC DNA]</scope>
    <source>
        <strain evidence="3">ATCC 49405 / DSM 1227 / KCTC 32145 / OM5</strain>
    </source>
</reference>